<organism evidence="10">
    <name type="scientific">Desulfatirhabdium butyrativorans</name>
    <dbReference type="NCBI Taxonomy" id="340467"/>
    <lineage>
        <taxon>Bacteria</taxon>
        <taxon>Pseudomonadati</taxon>
        <taxon>Thermodesulfobacteriota</taxon>
        <taxon>Desulfobacteria</taxon>
        <taxon>Desulfobacterales</taxon>
        <taxon>Desulfatirhabdiaceae</taxon>
        <taxon>Desulfatirhabdium</taxon>
    </lineage>
</organism>
<keyword evidence="8" id="KW-0411">Iron-sulfur</keyword>
<evidence type="ECO:0000259" key="9">
    <source>
        <dbReference type="PROSITE" id="PS51669"/>
    </source>
</evidence>
<dbReference type="PROSITE" id="PS51669">
    <property type="entry name" value="4FE4S_MOW_BIS_MGD"/>
    <property type="match status" value="1"/>
</dbReference>
<comment type="caution">
    <text evidence="10">The sequence shown here is derived from an EMBL/GenBank/DDBJ whole genome shotgun (WGS) entry which is preliminary data.</text>
</comment>
<evidence type="ECO:0000313" key="10">
    <source>
        <dbReference type="EMBL" id="HGU33280.1"/>
    </source>
</evidence>
<dbReference type="InterPro" id="IPR053557">
    <property type="entry name" value="Molybdopterin-Qrc_component"/>
</dbReference>
<dbReference type="GO" id="GO:0016491">
    <property type="term" value="F:oxidoreductase activity"/>
    <property type="evidence" value="ECO:0007669"/>
    <property type="project" value="UniProtKB-KW"/>
</dbReference>
<keyword evidence="6" id="KW-0560">Oxidoreductase</keyword>
<dbReference type="Gene3D" id="3.30.2070.10">
    <property type="entry name" value="Formate dehydrogenase/DMSO reductase"/>
    <property type="match status" value="1"/>
</dbReference>
<dbReference type="SUPFAM" id="SSF50692">
    <property type="entry name" value="ADC-like"/>
    <property type="match status" value="1"/>
</dbReference>
<evidence type="ECO:0000256" key="5">
    <source>
        <dbReference type="ARBA" id="ARBA00022729"/>
    </source>
</evidence>
<reference evidence="10" key="1">
    <citation type="journal article" date="2020" name="mSystems">
        <title>Genome- and Community-Level Interaction Insights into Carbon Utilization and Element Cycling Functions of Hydrothermarchaeota in Hydrothermal Sediment.</title>
        <authorList>
            <person name="Zhou Z."/>
            <person name="Liu Y."/>
            <person name="Xu W."/>
            <person name="Pan J."/>
            <person name="Luo Z.H."/>
            <person name="Li M."/>
        </authorList>
    </citation>
    <scope>NUCLEOTIDE SEQUENCE [LARGE SCALE GENOMIC DNA]</scope>
    <source>
        <strain evidence="10">SpSt-477</strain>
    </source>
</reference>
<keyword evidence="2" id="KW-0004">4Fe-4S</keyword>
<dbReference type="InterPro" id="IPR009010">
    <property type="entry name" value="Asp_de-COase-like_dom_sf"/>
</dbReference>
<sequence>MPESGALESPLRIRVNAAPMAASRGNVMKIDRRCFLSLAMGAGAGIALSPLPWKLTDDVSIWSQNWPWTPVPKRGEAKTVHSVCTLCPGGCGISVRKIDDRAVKIEGMKSHPVNQGGICALGLSGLQLLYGPTRVKGPLKRVGDRGKGQWMPISWDQAIREVTEKLAGIRKAGRPQSVAWFSGASSNTLNQLLDRFSQAYGTPNGMRLPTLEDAYSLTLSLMNGGRARIGFDFEHAGYVLSLGAGLLDGWGSPVRMFKANSQWKTAGVKVVQVEPRLSRTAAKADTWISVNPGTEAALALAMAHVILKESLYKADFVESYTEGLMEGFRNIVLADFSPEAVAKVTGVDAATITMLAREFAKAKRPIAVCGRGQGTLPGSLDLFVATHALNALVGNLNQPGGVWMVREELPSWPDVQLDSAAKTGLGYPRLDGIQTPARISLPNRFIQAVAAGKDYPVEALLIVESNPLYTLNDTALVRQALSKIPFIVSFSSFMDDTAAWSDLILPNPIYLERSDDVVGVSGYPYPTIALSQPVVKPQCNTRPVGDVLLQIAKGLGDSVATALAWKDFNACLEASLGERFKSLKKSVVWVDKAYKPAAWDEVFATERFSFIPKGIAADAALKPVSVPGDAGGFPLTLMAYDTMRLSNGYIGNPPFLTKILEDTVLKQTDGLVEINPKTAKSLGFDEGDRAQIETPKGKALVKVHLDDGIVPGVVAMPRGLGHEAYDAYLAGKGINVNNLMASVNDPISGFEAAWGIRAKLSKA</sequence>
<dbReference type="GO" id="GO:0051539">
    <property type="term" value="F:4 iron, 4 sulfur cluster binding"/>
    <property type="evidence" value="ECO:0007669"/>
    <property type="project" value="UniProtKB-KW"/>
</dbReference>
<dbReference type="Pfam" id="PF04879">
    <property type="entry name" value="Molybdop_Fe4S4"/>
    <property type="match status" value="1"/>
</dbReference>
<dbReference type="Pfam" id="PF00384">
    <property type="entry name" value="Molybdopterin"/>
    <property type="match status" value="1"/>
</dbReference>
<name>A0A7C4RSV2_9BACT</name>
<keyword evidence="5" id="KW-0732">Signal</keyword>
<dbReference type="PANTHER" id="PTHR43742:SF9">
    <property type="entry name" value="TETRATHIONATE REDUCTASE SUBUNIT A"/>
    <property type="match status" value="1"/>
</dbReference>
<dbReference type="NCBIfam" id="NF041783">
    <property type="entry name" value="mnquin_red_QrcB"/>
    <property type="match status" value="1"/>
</dbReference>
<evidence type="ECO:0000256" key="3">
    <source>
        <dbReference type="ARBA" id="ARBA00022505"/>
    </source>
</evidence>
<dbReference type="GO" id="GO:0043546">
    <property type="term" value="F:molybdopterin cofactor binding"/>
    <property type="evidence" value="ECO:0007669"/>
    <property type="project" value="InterPro"/>
</dbReference>
<dbReference type="Pfam" id="PF01568">
    <property type="entry name" value="Molydop_binding"/>
    <property type="match status" value="1"/>
</dbReference>
<dbReference type="SMART" id="SM00926">
    <property type="entry name" value="Molybdop_Fe4S4"/>
    <property type="match status" value="1"/>
</dbReference>
<dbReference type="Gene3D" id="2.40.40.20">
    <property type="match status" value="1"/>
</dbReference>
<gene>
    <name evidence="10" type="ORF">ENS29_10550</name>
</gene>
<dbReference type="Gene3D" id="3.40.50.740">
    <property type="match status" value="1"/>
</dbReference>
<evidence type="ECO:0000256" key="1">
    <source>
        <dbReference type="ARBA" id="ARBA00010312"/>
    </source>
</evidence>
<keyword evidence="3" id="KW-0500">Molybdenum</keyword>
<dbReference type="InterPro" id="IPR006656">
    <property type="entry name" value="Mopterin_OxRdtase"/>
</dbReference>
<comment type="similarity">
    <text evidence="1">Belongs to the prokaryotic molybdopterin-containing oxidoreductase family.</text>
</comment>
<evidence type="ECO:0000256" key="7">
    <source>
        <dbReference type="ARBA" id="ARBA00023004"/>
    </source>
</evidence>
<protein>
    <submittedName>
        <fullName evidence="10">Molybdopterin oxidoreductase</fullName>
    </submittedName>
</protein>
<evidence type="ECO:0000256" key="6">
    <source>
        <dbReference type="ARBA" id="ARBA00023002"/>
    </source>
</evidence>
<evidence type="ECO:0000256" key="4">
    <source>
        <dbReference type="ARBA" id="ARBA00022723"/>
    </source>
</evidence>
<keyword evidence="4" id="KW-0479">Metal-binding</keyword>
<dbReference type="AlphaFoldDB" id="A0A7C4RSV2"/>
<dbReference type="PANTHER" id="PTHR43742">
    <property type="entry name" value="TRIMETHYLAMINE-N-OXIDE REDUCTASE"/>
    <property type="match status" value="1"/>
</dbReference>
<dbReference type="GO" id="GO:0046872">
    <property type="term" value="F:metal ion binding"/>
    <property type="evidence" value="ECO:0007669"/>
    <property type="project" value="UniProtKB-KW"/>
</dbReference>
<dbReference type="Gene3D" id="2.20.25.90">
    <property type="entry name" value="ADC-like domains"/>
    <property type="match status" value="1"/>
</dbReference>
<dbReference type="InterPro" id="IPR006657">
    <property type="entry name" value="MoPterin_dinucl-bd_dom"/>
</dbReference>
<dbReference type="EMBL" id="DSUH01000244">
    <property type="protein sequence ID" value="HGU33280.1"/>
    <property type="molecule type" value="Genomic_DNA"/>
</dbReference>
<dbReference type="InterPro" id="IPR050612">
    <property type="entry name" value="Prok_Mopterin_Oxidored"/>
</dbReference>
<accession>A0A7C4RSV2</accession>
<evidence type="ECO:0000256" key="8">
    <source>
        <dbReference type="ARBA" id="ARBA00023014"/>
    </source>
</evidence>
<feature type="domain" description="4Fe-4S Mo/W bis-MGD-type" evidence="9">
    <location>
        <begin position="77"/>
        <end position="133"/>
    </location>
</feature>
<proteinExistence type="inferred from homology"/>
<dbReference type="InterPro" id="IPR006963">
    <property type="entry name" value="Mopterin_OxRdtase_4Fe-4S_dom"/>
</dbReference>
<keyword evidence="7" id="KW-0408">Iron</keyword>
<dbReference type="Gene3D" id="3.40.228.10">
    <property type="entry name" value="Dimethylsulfoxide Reductase, domain 2"/>
    <property type="match status" value="1"/>
</dbReference>
<evidence type="ECO:0000256" key="2">
    <source>
        <dbReference type="ARBA" id="ARBA00022485"/>
    </source>
</evidence>
<dbReference type="SUPFAM" id="SSF53706">
    <property type="entry name" value="Formate dehydrogenase/DMSO reductase, domains 1-3"/>
    <property type="match status" value="1"/>
</dbReference>